<name>A0A7W6A593_9CAUL</name>
<dbReference type="PANTHER" id="PTHR30619:SF1">
    <property type="entry name" value="RECOMBINATION PROTEIN 2"/>
    <property type="match status" value="1"/>
</dbReference>
<dbReference type="Gene3D" id="3.60.15.10">
    <property type="entry name" value="Ribonuclease Z/Hydroxyacylglutathione hydrolase-like"/>
    <property type="match status" value="1"/>
</dbReference>
<accession>A0A7W6A593</accession>
<evidence type="ECO:0000313" key="3">
    <source>
        <dbReference type="Proteomes" id="UP000532936"/>
    </source>
</evidence>
<dbReference type="Pfam" id="PF00753">
    <property type="entry name" value="Lactamase_B"/>
    <property type="match status" value="1"/>
</dbReference>
<dbReference type="SUPFAM" id="SSF56281">
    <property type="entry name" value="Metallo-hydrolase/oxidoreductase"/>
    <property type="match status" value="1"/>
</dbReference>
<feature type="domain" description="Metallo-beta-lactamase" evidence="1">
    <location>
        <begin position="33"/>
        <end position="105"/>
    </location>
</feature>
<dbReference type="InterPro" id="IPR036866">
    <property type="entry name" value="RibonucZ/Hydroxyglut_hydro"/>
</dbReference>
<organism evidence="2 3">
    <name type="scientific">Brevundimonas mediterranea</name>
    <dbReference type="NCBI Taxonomy" id="74329"/>
    <lineage>
        <taxon>Bacteria</taxon>
        <taxon>Pseudomonadati</taxon>
        <taxon>Pseudomonadota</taxon>
        <taxon>Alphaproteobacteria</taxon>
        <taxon>Caulobacterales</taxon>
        <taxon>Caulobacteraceae</taxon>
        <taxon>Brevundimonas</taxon>
    </lineage>
</organism>
<reference evidence="2 3" key="1">
    <citation type="submission" date="2020-08" db="EMBL/GenBank/DDBJ databases">
        <title>Genomic Encyclopedia of Type Strains, Phase IV (KMG-IV): sequencing the most valuable type-strain genomes for metagenomic binning, comparative biology and taxonomic classification.</title>
        <authorList>
            <person name="Goeker M."/>
        </authorList>
    </citation>
    <scope>NUCLEOTIDE SEQUENCE [LARGE SCALE GENOMIC DNA]</scope>
    <source>
        <strain evidence="2 3">DSM 14878</strain>
    </source>
</reference>
<dbReference type="PANTHER" id="PTHR30619">
    <property type="entry name" value="DNA INTERNALIZATION/COMPETENCE PROTEIN COMEC/REC2"/>
    <property type="match status" value="1"/>
</dbReference>
<dbReference type="InterPro" id="IPR001279">
    <property type="entry name" value="Metallo-B-lactamas"/>
</dbReference>
<gene>
    <name evidence="2" type="ORF">GGR11_002049</name>
</gene>
<dbReference type="AlphaFoldDB" id="A0A7W6A593"/>
<comment type="caution">
    <text evidence="2">The sequence shown here is derived from an EMBL/GenBank/DDBJ whole genome shotgun (WGS) entry which is preliminary data.</text>
</comment>
<proteinExistence type="predicted"/>
<sequence length="377" mass="41166">MQMLFSGTDYDLAPAKDEVEVTIIGPGYGEAICIHIGDGRWILVDSCRPQATDLPCALAYLADIGADLSLVAGVVISHWDDDHVRGLGDVIEACPDARVIASNAFKKDEFHVYAAAHKNPLTAKVRAGVKELRRVFELLGERRTPLTGGYPDRQIWAPGSIPLSHGADFSLWTLSPSDAEYENFLTWLSEEIPEITETRRVSVPRLRNDLSTVVLLSVGDIVVLLGGDLEEHRGKPEFGWSAILSSTGRHQSKASLFKIAHHGSLTGHHDDIWTKLLESEPVAVLAPWKLGGGQLPKKSDVERILALTPHAHSTATVHTRAAKLRDSIVKREIKATTKSFRSAAQIPGMVRFRRNVSASAWSTEHFGAAVPLARAHG</sequence>
<dbReference type="InterPro" id="IPR052159">
    <property type="entry name" value="Competence_DNA_uptake"/>
</dbReference>
<evidence type="ECO:0000259" key="1">
    <source>
        <dbReference type="Pfam" id="PF00753"/>
    </source>
</evidence>
<dbReference type="Proteomes" id="UP000532936">
    <property type="component" value="Unassembled WGS sequence"/>
</dbReference>
<protein>
    <recommendedName>
        <fullName evidence="1">Metallo-beta-lactamase domain-containing protein</fullName>
    </recommendedName>
</protein>
<evidence type="ECO:0000313" key="2">
    <source>
        <dbReference type="EMBL" id="MBB3872496.1"/>
    </source>
</evidence>
<dbReference type="EMBL" id="JACIDA010000002">
    <property type="protein sequence ID" value="MBB3872496.1"/>
    <property type="molecule type" value="Genomic_DNA"/>
</dbReference>